<feature type="coiled-coil region" evidence="1">
    <location>
        <begin position="66"/>
        <end position="93"/>
    </location>
</feature>
<feature type="region of interest" description="Disordered" evidence="2">
    <location>
        <begin position="589"/>
        <end position="626"/>
    </location>
</feature>
<organism evidence="3 4">
    <name type="scientific">Babesia ovis</name>
    <dbReference type="NCBI Taxonomy" id="5869"/>
    <lineage>
        <taxon>Eukaryota</taxon>
        <taxon>Sar</taxon>
        <taxon>Alveolata</taxon>
        <taxon>Apicomplexa</taxon>
        <taxon>Aconoidasida</taxon>
        <taxon>Piroplasmida</taxon>
        <taxon>Babesiidae</taxon>
        <taxon>Babesia</taxon>
    </lineage>
</organism>
<gene>
    <name evidence="3" type="ORF">BaOVIS_006810</name>
</gene>
<reference evidence="3" key="1">
    <citation type="submission" date="2019-12" db="EMBL/GenBank/DDBJ databases">
        <title>Genome sequence of Babesia ovis.</title>
        <authorList>
            <person name="Yamagishi J."/>
            <person name="Sevinc F."/>
            <person name="Xuan X."/>
        </authorList>
    </citation>
    <scope>NUCLEOTIDE SEQUENCE</scope>
    <source>
        <strain evidence="3">Selcuk</strain>
    </source>
</reference>
<protein>
    <submittedName>
        <fullName evidence="3">Variable surface lipoprotein, putative</fullName>
    </submittedName>
</protein>
<feature type="region of interest" description="Disordered" evidence="2">
    <location>
        <begin position="455"/>
        <end position="511"/>
    </location>
</feature>
<keyword evidence="4" id="KW-1185">Reference proteome</keyword>
<keyword evidence="1" id="KW-0175">Coiled coil</keyword>
<name>A0A9W5WUJ0_BABOV</name>
<dbReference type="AlphaFoldDB" id="A0A9W5WUJ0"/>
<feature type="region of interest" description="Disordered" evidence="2">
    <location>
        <begin position="20"/>
        <end position="39"/>
    </location>
</feature>
<evidence type="ECO:0000313" key="4">
    <source>
        <dbReference type="Proteomes" id="UP001057455"/>
    </source>
</evidence>
<accession>A0A9W5WUJ0</accession>
<feature type="compositionally biased region" description="Low complexity" evidence="2">
    <location>
        <begin position="592"/>
        <end position="607"/>
    </location>
</feature>
<feature type="compositionally biased region" description="Low complexity" evidence="2">
    <location>
        <begin position="651"/>
        <end position="663"/>
    </location>
</feature>
<dbReference type="EMBL" id="BLIY01000006">
    <property type="protein sequence ID" value="GFE53277.1"/>
    <property type="molecule type" value="Genomic_DNA"/>
</dbReference>
<feature type="compositionally biased region" description="Pro residues" evidence="2">
    <location>
        <begin position="608"/>
        <end position="621"/>
    </location>
</feature>
<feature type="compositionally biased region" description="Low complexity" evidence="2">
    <location>
        <begin position="466"/>
        <end position="494"/>
    </location>
</feature>
<dbReference type="OrthoDB" id="361911at2759"/>
<evidence type="ECO:0000256" key="2">
    <source>
        <dbReference type="SAM" id="MobiDB-lite"/>
    </source>
</evidence>
<feature type="region of interest" description="Disordered" evidence="2">
    <location>
        <begin position="527"/>
        <end position="573"/>
    </location>
</feature>
<evidence type="ECO:0000256" key="1">
    <source>
        <dbReference type="SAM" id="Coils"/>
    </source>
</evidence>
<comment type="caution">
    <text evidence="3">The sequence shown here is derived from an EMBL/GenBank/DDBJ whole genome shotgun (WGS) entry which is preliminary data.</text>
</comment>
<feature type="region of interest" description="Disordered" evidence="2">
    <location>
        <begin position="638"/>
        <end position="688"/>
    </location>
</feature>
<dbReference type="Proteomes" id="UP001057455">
    <property type="component" value="Unassembled WGS sequence"/>
</dbReference>
<keyword evidence="3" id="KW-0449">Lipoprotein</keyword>
<proteinExistence type="predicted"/>
<evidence type="ECO:0000313" key="3">
    <source>
        <dbReference type="EMBL" id="GFE53277.1"/>
    </source>
</evidence>
<sequence length="744" mass="79482">MSHLGPPAADGDPWQQLSGRASRLRVPKHAPLTRDGPFGRYRPAPEVIEHLLDDLEERMRNYFVLYNREREMRKEVEATAYRLEKELLAERNKVLEANGKISHLETKIKALIGQPLKIRETIEKIEVLYNQMDTLVQAFVGIGSCATLQSQNRITFLRLFLEYLYPCRDLDMRLNTLYTAIYSSLASAGALSQPIQLPEPATPMRQEPSKPAPPLRGLSITVHQLMLKVDGSSPEPGSYTCIFRYDHEPANSMDTNLTRVLKVAARPLDSASGVIDFNDCVEVHQLPPRIPNVIPQLIWDVYAGKEFLGSASVSIVDAKTLNARDPWPIIDAQGKHCGDVIVTLRGLPDGSKLPAVGFSRRNDELQFSSLQPAENEQDTKFVATVPDAKAQHGNANTEVMAKFPDRSVKAPTMDKGPLRNIAQRATTPPTGVPDEPFQPKHKAILRRPLFLKTQAIPKPTPLGGNATAPPTVATPKAGTVTAPSSARSASTPQAPEQPKSHAPVVEAKKAAPLPLKATLSKGTMPTMAVDEPLKTPAPVESGSATSPKVPPSVSTGAMEPKSVLKAPSITKAEPVTKSVPLVSKAEAATKGVPLASKAAPAPALTPKTAPPASTPEPPTPIAPKVAPKVTPVIAPKSAPVIDPKATGATEVKAPALAPKVAPKSTPAPPPGDAPESTPKTPSIAPKTNALTVVPKVTMAKFTPKLAPPASPSTTVAAAEEKKPLLPIVVKPKLLLKKPLAPKKA</sequence>